<feature type="compositionally biased region" description="Polar residues" evidence="1">
    <location>
        <begin position="205"/>
        <end position="214"/>
    </location>
</feature>
<reference evidence="3 4" key="1">
    <citation type="submission" date="2023-10" db="EMBL/GenBank/DDBJ databases">
        <title>Chromosome-scale genome assembly provides insights into flower coloration mechanisms of Canna indica.</title>
        <authorList>
            <person name="Li C."/>
        </authorList>
    </citation>
    <scope>NUCLEOTIDE SEQUENCE [LARGE SCALE GENOMIC DNA]</scope>
    <source>
        <tissue evidence="3">Flower</tissue>
    </source>
</reference>
<dbReference type="AlphaFoldDB" id="A0AAQ3KG72"/>
<dbReference type="Proteomes" id="UP001327560">
    <property type="component" value="Chromosome 5"/>
</dbReference>
<evidence type="ECO:0000313" key="4">
    <source>
        <dbReference type="Proteomes" id="UP001327560"/>
    </source>
</evidence>
<dbReference type="Pfam" id="PF13966">
    <property type="entry name" value="zf-RVT"/>
    <property type="match status" value="1"/>
</dbReference>
<protein>
    <recommendedName>
        <fullName evidence="2">Reverse transcriptase zinc-binding domain-containing protein</fullName>
    </recommendedName>
</protein>
<evidence type="ECO:0000256" key="1">
    <source>
        <dbReference type="SAM" id="MobiDB-lite"/>
    </source>
</evidence>
<gene>
    <name evidence="3" type="ORF">Cni_G16960</name>
</gene>
<name>A0AAQ3KG72_9LILI</name>
<accession>A0AAQ3KG72</accession>
<proteinExistence type="predicted"/>
<dbReference type="EMBL" id="CP136894">
    <property type="protein sequence ID" value="WOL08208.1"/>
    <property type="molecule type" value="Genomic_DNA"/>
</dbReference>
<sequence>MIWALNESGKLTCKIAYNHLKEKEKIQDTISFDWQIIRKLKVVPKIKIFIWKLVLERLPSSDYLSRFCKIQRSSCHVCGKESDSINHILFNCPFAQDFWLKVESAASCIFKYKTSWCKGKWFEESENLEKESGEVLTALIAGLWNLWKNINNCLFRGKGSSINSLLYRSLAEVNFSKGITNNETDTLGSMQGCRDSESRRFPNEGTITDSKTNL</sequence>
<feature type="domain" description="Reverse transcriptase zinc-binding" evidence="2">
    <location>
        <begin position="12"/>
        <end position="99"/>
    </location>
</feature>
<feature type="region of interest" description="Disordered" evidence="1">
    <location>
        <begin position="189"/>
        <end position="214"/>
    </location>
</feature>
<dbReference type="InterPro" id="IPR026960">
    <property type="entry name" value="RVT-Znf"/>
</dbReference>
<organism evidence="3 4">
    <name type="scientific">Canna indica</name>
    <name type="common">Indian-shot</name>
    <dbReference type="NCBI Taxonomy" id="4628"/>
    <lineage>
        <taxon>Eukaryota</taxon>
        <taxon>Viridiplantae</taxon>
        <taxon>Streptophyta</taxon>
        <taxon>Embryophyta</taxon>
        <taxon>Tracheophyta</taxon>
        <taxon>Spermatophyta</taxon>
        <taxon>Magnoliopsida</taxon>
        <taxon>Liliopsida</taxon>
        <taxon>Zingiberales</taxon>
        <taxon>Cannaceae</taxon>
        <taxon>Canna</taxon>
    </lineage>
</organism>
<evidence type="ECO:0000259" key="2">
    <source>
        <dbReference type="Pfam" id="PF13966"/>
    </source>
</evidence>
<evidence type="ECO:0000313" key="3">
    <source>
        <dbReference type="EMBL" id="WOL08208.1"/>
    </source>
</evidence>
<keyword evidence="4" id="KW-1185">Reference proteome</keyword>